<evidence type="ECO:0000256" key="4">
    <source>
        <dbReference type="ARBA" id="ARBA00022989"/>
    </source>
</evidence>
<protein>
    <recommendedName>
        <fullName evidence="6">UPF0316 protein DHM44_04795</fullName>
    </recommendedName>
</protein>
<dbReference type="CDD" id="cd16381">
    <property type="entry name" value="YitT_C_like_1"/>
    <property type="match status" value="1"/>
</dbReference>
<dbReference type="Proteomes" id="UP000262325">
    <property type="component" value="Unassembled WGS sequence"/>
</dbReference>
<evidence type="ECO:0000256" key="1">
    <source>
        <dbReference type="ARBA" id="ARBA00004651"/>
    </source>
</evidence>
<dbReference type="GO" id="GO:0005886">
    <property type="term" value="C:plasma membrane"/>
    <property type="evidence" value="ECO:0007669"/>
    <property type="project" value="UniProtKB-SubCell"/>
</dbReference>
<dbReference type="RefSeq" id="WP_273264951.1">
    <property type="nucleotide sequence ID" value="NZ_JAAZVV010000009.1"/>
</dbReference>
<dbReference type="EMBL" id="DPPF01000094">
    <property type="protein sequence ID" value="HCW92981.1"/>
    <property type="molecule type" value="Genomic_DNA"/>
</dbReference>
<reference evidence="9 10" key="1">
    <citation type="journal article" date="2018" name="Nat. Biotechnol.">
        <title>A standardized bacterial taxonomy based on genome phylogeny substantially revises the tree of life.</title>
        <authorList>
            <person name="Parks D.H."/>
            <person name="Chuvochina M."/>
            <person name="Waite D.W."/>
            <person name="Rinke C."/>
            <person name="Skarshewski A."/>
            <person name="Chaumeil P.A."/>
            <person name="Hugenholtz P."/>
        </authorList>
    </citation>
    <scope>NUCLEOTIDE SEQUENCE [LARGE SCALE GENOMIC DNA]</scope>
    <source>
        <strain evidence="9">UBA8672</strain>
    </source>
</reference>
<feature type="domain" description="DUF5698" evidence="8">
    <location>
        <begin position="22"/>
        <end position="79"/>
    </location>
</feature>
<feature type="transmembrane region" description="Helical" evidence="6">
    <location>
        <begin position="34"/>
        <end position="55"/>
    </location>
</feature>
<comment type="similarity">
    <text evidence="6">Belongs to the UPF0316 family.</text>
</comment>
<sequence length="182" mass="20647">MSILLTCLLIFVARICDVTIGTLRIIFVARGMRYFASFLGFFEILIWIVVVAKVMGNEVNMYAYLAYAAGFSVGNFIGISIENKIAMGNLIVRVITGKDAYVIINDLRKKGYLVTDVDGHGRDGPVKLLFSVVKRKELQKFLDVVHKYNPKAFYTVEDVRQVNAPYYHKPLRRFGRGIAKKK</sequence>
<dbReference type="Pfam" id="PF10035">
    <property type="entry name" value="DUF2179"/>
    <property type="match status" value="1"/>
</dbReference>
<keyword evidence="4 6" id="KW-1133">Transmembrane helix</keyword>
<gene>
    <name evidence="9" type="ORF">DHM44_04795</name>
</gene>
<keyword evidence="2 6" id="KW-1003">Cell membrane</keyword>
<keyword evidence="5 6" id="KW-0472">Membrane</keyword>
<accession>A0A3D5QAX1</accession>
<organism evidence="9 10">
    <name type="scientific">Flexistipes sinusarabici</name>
    <dbReference type="NCBI Taxonomy" id="2352"/>
    <lineage>
        <taxon>Bacteria</taxon>
        <taxon>Pseudomonadati</taxon>
        <taxon>Deferribacterota</taxon>
        <taxon>Deferribacteres</taxon>
        <taxon>Deferribacterales</taxon>
        <taxon>Flexistipitaceae</taxon>
        <taxon>Flexistipes</taxon>
    </lineage>
</organism>
<keyword evidence="3 6" id="KW-0812">Transmembrane</keyword>
<dbReference type="NCBIfam" id="NF003191">
    <property type="entry name" value="PRK04164.1-2"/>
    <property type="match status" value="1"/>
</dbReference>
<feature type="domain" description="DUF2179" evidence="7">
    <location>
        <begin position="114"/>
        <end position="162"/>
    </location>
</feature>
<dbReference type="AlphaFoldDB" id="A0A3D5QAX1"/>
<evidence type="ECO:0000313" key="9">
    <source>
        <dbReference type="EMBL" id="HCW92981.1"/>
    </source>
</evidence>
<evidence type="ECO:0000256" key="5">
    <source>
        <dbReference type="ARBA" id="ARBA00023136"/>
    </source>
</evidence>
<feature type="transmembrane region" description="Helical" evidence="6">
    <location>
        <begin position="62"/>
        <end position="81"/>
    </location>
</feature>
<proteinExistence type="inferred from homology"/>
<evidence type="ECO:0000259" key="8">
    <source>
        <dbReference type="Pfam" id="PF18955"/>
    </source>
</evidence>
<comment type="subcellular location">
    <subcellularLocation>
        <location evidence="1 6">Cell membrane</location>
        <topology evidence="1 6">Multi-pass membrane protein</topology>
    </subcellularLocation>
</comment>
<dbReference type="InterPro" id="IPR019264">
    <property type="entry name" value="DUF2179"/>
</dbReference>
<evidence type="ECO:0000313" key="10">
    <source>
        <dbReference type="Proteomes" id="UP000262325"/>
    </source>
</evidence>
<dbReference type="PANTHER" id="PTHR40060">
    <property type="entry name" value="UPF0316 PROTEIN YEBE"/>
    <property type="match status" value="1"/>
</dbReference>
<evidence type="ECO:0000256" key="2">
    <source>
        <dbReference type="ARBA" id="ARBA00022475"/>
    </source>
</evidence>
<comment type="caution">
    <text evidence="9">The sequence shown here is derived from an EMBL/GenBank/DDBJ whole genome shotgun (WGS) entry which is preliminary data.</text>
</comment>
<dbReference type="PANTHER" id="PTHR40060:SF1">
    <property type="entry name" value="UPF0316 PROTEIN YEBE"/>
    <property type="match status" value="1"/>
</dbReference>
<dbReference type="HAMAP" id="MF_01515">
    <property type="entry name" value="UPF0316"/>
    <property type="match status" value="1"/>
</dbReference>
<evidence type="ECO:0000259" key="7">
    <source>
        <dbReference type="Pfam" id="PF10035"/>
    </source>
</evidence>
<dbReference type="InterPro" id="IPR022930">
    <property type="entry name" value="UPF0316"/>
</dbReference>
<dbReference type="InterPro" id="IPR044035">
    <property type="entry name" value="DUF5698"/>
</dbReference>
<dbReference type="Pfam" id="PF18955">
    <property type="entry name" value="DUF5698"/>
    <property type="match status" value="1"/>
</dbReference>
<evidence type="ECO:0000256" key="3">
    <source>
        <dbReference type="ARBA" id="ARBA00022692"/>
    </source>
</evidence>
<evidence type="ECO:0000256" key="6">
    <source>
        <dbReference type="HAMAP-Rule" id="MF_01515"/>
    </source>
</evidence>
<name>A0A3D5QAX1_FLESI</name>